<evidence type="ECO:0000313" key="2">
    <source>
        <dbReference type="Proteomes" id="UP001221757"/>
    </source>
</evidence>
<evidence type="ECO:0000313" key="1">
    <source>
        <dbReference type="EMBL" id="KAJ7675151.1"/>
    </source>
</evidence>
<gene>
    <name evidence="1" type="ORF">B0H17DRAFT_1240741</name>
</gene>
<comment type="caution">
    <text evidence="1">The sequence shown here is derived from an EMBL/GenBank/DDBJ whole genome shotgun (WGS) entry which is preliminary data.</text>
</comment>
<keyword evidence="2" id="KW-1185">Reference proteome</keyword>
<proteinExistence type="predicted"/>
<protein>
    <submittedName>
        <fullName evidence="1">Uncharacterized protein</fullName>
    </submittedName>
</protein>
<organism evidence="1 2">
    <name type="scientific">Mycena rosella</name>
    <name type="common">Pink bonnet</name>
    <name type="synonym">Agaricus rosellus</name>
    <dbReference type="NCBI Taxonomy" id="1033263"/>
    <lineage>
        <taxon>Eukaryota</taxon>
        <taxon>Fungi</taxon>
        <taxon>Dikarya</taxon>
        <taxon>Basidiomycota</taxon>
        <taxon>Agaricomycotina</taxon>
        <taxon>Agaricomycetes</taxon>
        <taxon>Agaricomycetidae</taxon>
        <taxon>Agaricales</taxon>
        <taxon>Marasmiineae</taxon>
        <taxon>Mycenaceae</taxon>
        <taxon>Mycena</taxon>
    </lineage>
</organism>
<name>A0AAD7D5N4_MYCRO</name>
<reference evidence="1" key="1">
    <citation type="submission" date="2023-03" db="EMBL/GenBank/DDBJ databases">
        <title>Massive genome expansion in bonnet fungi (Mycena s.s.) driven by repeated elements and novel gene families across ecological guilds.</title>
        <authorList>
            <consortium name="Lawrence Berkeley National Laboratory"/>
            <person name="Harder C.B."/>
            <person name="Miyauchi S."/>
            <person name="Viragh M."/>
            <person name="Kuo A."/>
            <person name="Thoen E."/>
            <person name="Andreopoulos B."/>
            <person name="Lu D."/>
            <person name="Skrede I."/>
            <person name="Drula E."/>
            <person name="Henrissat B."/>
            <person name="Morin E."/>
            <person name="Kohler A."/>
            <person name="Barry K."/>
            <person name="LaButti K."/>
            <person name="Morin E."/>
            <person name="Salamov A."/>
            <person name="Lipzen A."/>
            <person name="Mereny Z."/>
            <person name="Hegedus B."/>
            <person name="Baldrian P."/>
            <person name="Stursova M."/>
            <person name="Weitz H."/>
            <person name="Taylor A."/>
            <person name="Grigoriev I.V."/>
            <person name="Nagy L.G."/>
            <person name="Martin F."/>
            <person name="Kauserud H."/>
        </authorList>
    </citation>
    <scope>NUCLEOTIDE SEQUENCE</scope>
    <source>
        <strain evidence="1">CBHHK067</strain>
    </source>
</reference>
<accession>A0AAD7D5N4</accession>
<dbReference type="AlphaFoldDB" id="A0AAD7D5N4"/>
<sequence>MSLSCLGWSGMHRFLQVQVPLKPIQAAAIAISSIPSSSSTYRGYPPRGHHQQGFWVRRTTDADLVINRPVNNSRFACCNADPRRGAEVGTNSASHADTAWVTRVYEHGGRRSGIQGGCQYGVYNIATPFCVRREQIRLFRGQAKVQAADVHRKEKSTTRAPGVYLSHILSLGDGRTDIPPYSRIIFGEAHVVKKPQNVEGLVYARIYCNGERKGM</sequence>
<dbReference type="EMBL" id="JARKIE010000152">
    <property type="protein sequence ID" value="KAJ7675151.1"/>
    <property type="molecule type" value="Genomic_DNA"/>
</dbReference>
<dbReference type="Proteomes" id="UP001221757">
    <property type="component" value="Unassembled WGS sequence"/>
</dbReference>